<evidence type="ECO:0000313" key="4">
    <source>
        <dbReference type="Proteomes" id="UP000659654"/>
    </source>
</evidence>
<dbReference type="EMBL" id="CAJFDI010000006">
    <property type="protein sequence ID" value="CAD5235593.1"/>
    <property type="molecule type" value="Genomic_DNA"/>
</dbReference>
<dbReference type="Proteomes" id="UP000095284">
    <property type="component" value="Unplaced"/>
</dbReference>
<dbReference type="Proteomes" id="UP000582659">
    <property type="component" value="Unassembled WGS sequence"/>
</dbReference>
<proteinExistence type="predicted"/>
<dbReference type="WBParaSite" id="BXY_0421100.1">
    <property type="protein sequence ID" value="BXY_0421100.1"/>
    <property type="gene ID" value="BXY_0421100"/>
</dbReference>
<reference evidence="5" key="1">
    <citation type="submission" date="2016-11" db="UniProtKB">
        <authorList>
            <consortium name="WormBaseParasite"/>
        </authorList>
    </citation>
    <scope>IDENTIFICATION</scope>
</reference>
<keyword evidence="4" id="KW-1185">Reference proteome</keyword>
<accession>A0A1I7RU04</accession>
<evidence type="ECO:0000313" key="3">
    <source>
        <dbReference type="Proteomes" id="UP000095284"/>
    </source>
</evidence>
<protein>
    <submittedName>
        <fullName evidence="1">(pine wood nematode) hypothetical protein</fullName>
    </submittedName>
</protein>
<evidence type="ECO:0000313" key="5">
    <source>
        <dbReference type="WBParaSite" id="BXY_0421100.1"/>
    </source>
</evidence>
<organism evidence="3 5">
    <name type="scientific">Bursaphelenchus xylophilus</name>
    <name type="common">Pinewood nematode worm</name>
    <name type="synonym">Aphelenchoides xylophilus</name>
    <dbReference type="NCBI Taxonomy" id="6326"/>
    <lineage>
        <taxon>Eukaryota</taxon>
        <taxon>Metazoa</taxon>
        <taxon>Ecdysozoa</taxon>
        <taxon>Nematoda</taxon>
        <taxon>Chromadorea</taxon>
        <taxon>Rhabditida</taxon>
        <taxon>Tylenchina</taxon>
        <taxon>Tylenchomorpha</taxon>
        <taxon>Aphelenchoidea</taxon>
        <taxon>Aphelenchoididae</taxon>
        <taxon>Bursaphelenchus</taxon>
    </lineage>
</organism>
<evidence type="ECO:0000313" key="2">
    <source>
        <dbReference type="EMBL" id="CAG9132047.1"/>
    </source>
</evidence>
<evidence type="ECO:0000313" key="1">
    <source>
        <dbReference type="EMBL" id="CAD5235593.1"/>
    </source>
</evidence>
<reference evidence="2" key="2">
    <citation type="submission" date="2020-08" db="EMBL/GenBank/DDBJ databases">
        <authorList>
            <person name="Kikuchi T."/>
        </authorList>
    </citation>
    <scope>NUCLEOTIDE SEQUENCE</scope>
    <source>
        <strain evidence="1">Ka4C1</strain>
    </source>
</reference>
<sequence length="83" mass="8862">MSVDFENSSKGVATATSSLILDGGDSVVLPPIIRLWSFLAFGADRSGLGSGVELLDMANSLDSGVFVNEFVWGKNLTIRRKVE</sequence>
<dbReference type="AlphaFoldDB" id="A0A1I7RU04"/>
<gene>
    <name evidence="1" type="ORF">BXYJ_LOCUS15684</name>
</gene>
<name>A0A1I7RU04_BURXY</name>
<dbReference type="EMBL" id="CAJFCV020000006">
    <property type="protein sequence ID" value="CAG9132047.1"/>
    <property type="molecule type" value="Genomic_DNA"/>
</dbReference>
<dbReference type="Proteomes" id="UP000659654">
    <property type="component" value="Unassembled WGS sequence"/>
</dbReference>